<proteinExistence type="predicted"/>
<dbReference type="Gene3D" id="3.60.21.10">
    <property type="match status" value="1"/>
</dbReference>
<dbReference type="Proteomes" id="UP000017813">
    <property type="component" value="Unassembled WGS sequence"/>
</dbReference>
<dbReference type="KEGG" id="smur:BWP33_02050"/>
<dbReference type="SUPFAM" id="SSF56300">
    <property type="entry name" value="Metallo-dependent phosphatases"/>
    <property type="match status" value="1"/>
</dbReference>
<name>V9HMT9_9NEIS</name>
<dbReference type="RefSeq" id="WP_002641033.1">
    <property type="nucleotide sequence ID" value="NZ_CP019448.1"/>
</dbReference>
<dbReference type="InterPro" id="IPR029052">
    <property type="entry name" value="Metallo-depent_PP-like"/>
</dbReference>
<gene>
    <name evidence="1" type="ORF">HMPREF9021_00108</name>
</gene>
<dbReference type="STRING" id="641147.HMPREF9021_00108"/>
<dbReference type="EMBL" id="ADCY02000002">
    <property type="protein sequence ID" value="EFG31713.1"/>
    <property type="molecule type" value="Genomic_DNA"/>
</dbReference>
<dbReference type="AlphaFoldDB" id="V9HMT9"/>
<reference evidence="1 2" key="2">
    <citation type="submission" date="2011-10" db="EMBL/GenBank/DDBJ databases">
        <title>The Genome Sequence of Simonsiella muelleri ATCC 29453.</title>
        <authorList>
            <consortium name="The Broad Institute Genome Sequencing Platform"/>
            <consortium name="The Broad Institute Genome Sequencing Center for Infectious Disease"/>
            <person name="Earl A."/>
            <person name="Ward D."/>
            <person name="Feldgarden M."/>
            <person name="Gevers D."/>
            <person name="Izard J."/>
            <person name="Baranova O.V."/>
            <person name="Blanton J.M."/>
            <person name="Tanner A.C."/>
            <person name="Dewhirst F."/>
            <person name="Young S.K."/>
            <person name="Zeng Q."/>
            <person name="Gargeya S."/>
            <person name="Fitzgerald M."/>
            <person name="Haas B."/>
            <person name="Abouelleil A."/>
            <person name="Alvarado L."/>
            <person name="Arachchi H.M."/>
            <person name="Berlin A."/>
            <person name="Brown A."/>
            <person name="Chapman S.B."/>
            <person name="Chen Z."/>
            <person name="Dunbar C."/>
            <person name="Freedman E."/>
            <person name="Gearin G."/>
            <person name="Goldberg J."/>
            <person name="Griggs A."/>
            <person name="Gujja S."/>
            <person name="Heiman D."/>
            <person name="Howarth C."/>
            <person name="Larson L."/>
            <person name="Lui A."/>
            <person name="MacDonald P.J.P."/>
            <person name="Montmayeur A."/>
            <person name="Murphy C."/>
            <person name="Neiman D."/>
            <person name="Pearson M."/>
            <person name="Priest M."/>
            <person name="Roberts A."/>
            <person name="Saif S."/>
            <person name="Shea T."/>
            <person name="Shenoy N."/>
            <person name="Sisk P."/>
            <person name="Stolte C."/>
            <person name="Sykes S."/>
            <person name="Wortman J."/>
            <person name="Nusbaum C."/>
            <person name="Birren B."/>
        </authorList>
    </citation>
    <scope>NUCLEOTIDE SEQUENCE [LARGE SCALE GENOMIC DNA]</scope>
    <source>
        <strain evidence="1 2">ATCC 29453</strain>
    </source>
</reference>
<accession>V9HMT9</accession>
<dbReference type="OrthoDB" id="5380073at2"/>
<reference evidence="1 2" key="1">
    <citation type="submission" date="2010-03" db="EMBL/GenBank/DDBJ databases">
        <authorList>
            <consortium name="The Broad Institute Genome Sequencing Platform"/>
            <person name="Ward D."/>
            <person name="Earl A."/>
            <person name="Feldgarden M."/>
            <person name="Gevers D."/>
            <person name="Young S."/>
            <person name="Zeng Q."/>
            <person name="Koehrsen M."/>
            <person name="Alvarado L."/>
            <person name="Berlin A.M."/>
            <person name="Borenstein D."/>
            <person name="Chapman S.B."/>
            <person name="Chen Z."/>
            <person name="Engels R."/>
            <person name="Freedman E."/>
            <person name="Gellesch M."/>
            <person name="Goldberg J."/>
            <person name="Griggs A."/>
            <person name="Gujja S."/>
            <person name="Heilman E.R."/>
            <person name="Heiman D.I."/>
            <person name="Hepburn T.A."/>
            <person name="Howarth C."/>
            <person name="Jen D."/>
            <person name="Larson L."/>
            <person name="Mehta T."/>
            <person name="Park D."/>
            <person name="Pearson M."/>
            <person name="Richards J."/>
            <person name="Roberts A."/>
            <person name="Saif S."/>
            <person name="Shea T.D."/>
            <person name="Shenoy N."/>
            <person name="Sisk P."/>
            <person name="Stolte C."/>
            <person name="Sykes S.N."/>
            <person name="Walk T."/>
            <person name="White J."/>
            <person name="Yandava C."/>
            <person name="Izard J."/>
            <person name="Baranova O.V."/>
            <person name="Blanton J.M."/>
            <person name="Tanner A.C."/>
            <person name="Dewhirst F."/>
            <person name="Haas B."/>
            <person name="Nusbaum C."/>
            <person name="Birren B."/>
        </authorList>
    </citation>
    <scope>NUCLEOTIDE SEQUENCE [LARGE SCALE GENOMIC DNA]</scope>
    <source>
        <strain evidence="1 2">ATCC 29453</strain>
    </source>
</reference>
<protein>
    <recommendedName>
        <fullName evidence="3">Calcineurin-like phosphoesterase domain-containing protein</fullName>
    </recommendedName>
</protein>
<organism evidence="1 2">
    <name type="scientific">Simonsiella muelleri ATCC 29453</name>
    <dbReference type="NCBI Taxonomy" id="641147"/>
    <lineage>
        <taxon>Bacteria</taxon>
        <taxon>Pseudomonadati</taxon>
        <taxon>Pseudomonadota</taxon>
        <taxon>Betaproteobacteria</taxon>
        <taxon>Neisseriales</taxon>
        <taxon>Neisseriaceae</taxon>
        <taxon>Simonsiella</taxon>
    </lineage>
</organism>
<evidence type="ECO:0000313" key="2">
    <source>
        <dbReference type="Proteomes" id="UP000017813"/>
    </source>
</evidence>
<evidence type="ECO:0008006" key="3">
    <source>
        <dbReference type="Google" id="ProtNLM"/>
    </source>
</evidence>
<evidence type="ECO:0000313" key="1">
    <source>
        <dbReference type="EMBL" id="EFG31713.1"/>
    </source>
</evidence>
<sequence>MRKIFFTSDVHFSHRNIVKFCPTFRPKTSNPTELDEFMIARWNETVGIDDVVYNLGDLSFSKDFKQVENILYRLNGTHHLIYGNHDGQIEQHIDRLQKNMKHDGLPMITSAQNYLKLKLPEINNILILFHYPIQEWDGCHKGWYHLHGHTHERVAKVQGRILNVGWDLHGKFLTAQDVDDLLRDLPQVSYFGDKLGDFPLADLALNQVVVKEKLRLNNK</sequence>
<comment type="caution">
    <text evidence="1">The sequence shown here is derived from an EMBL/GenBank/DDBJ whole genome shotgun (WGS) entry which is preliminary data.</text>
</comment>
<dbReference type="eggNOG" id="COG4186">
    <property type="taxonomic scope" value="Bacteria"/>
</dbReference>
<dbReference type="HOGENOM" id="CLU_092313_1_0_4"/>
<keyword evidence="2" id="KW-1185">Reference proteome</keyword>